<feature type="domain" description="Tyr recombinase" evidence="6">
    <location>
        <begin position="223"/>
        <end position="416"/>
    </location>
</feature>
<organism evidence="7 8">
    <name type="scientific">Bifidobacterium adolescentis</name>
    <dbReference type="NCBI Taxonomy" id="1680"/>
    <lineage>
        <taxon>Bacteria</taxon>
        <taxon>Bacillati</taxon>
        <taxon>Actinomycetota</taxon>
        <taxon>Actinomycetes</taxon>
        <taxon>Bifidobacteriales</taxon>
        <taxon>Bifidobacteriaceae</taxon>
        <taxon>Bifidobacterium</taxon>
    </lineage>
</organism>
<evidence type="ECO:0000256" key="2">
    <source>
        <dbReference type="ARBA" id="ARBA00022908"/>
    </source>
</evidence>
<dbReference type="GO" id="GO:0003677">
    <property type="term" value="F:DNA binding"/>
    <property type="evidence" value="ECO:0007669"/>
    <property type="project" value="UniProtKB-KW"/>
</dbReference>
<gene>
    <name evidence="7" type="ORF">C8077_05245</name>
</gene>
<sequence length="468" mass="54191">MPWKAAVFYDSGAFSDTVDRHRGDWQMEEREKHHSPRRWGTVIKRTNADGQVTAYVARYVNPINKKKKVGKQFKPEFLAQAYAWLDEEHCLVTMHEKGIQQWTPPSERNRKKAESEMVFEEWVKTYFHKRLEKKGRMRGRTMRRTKLAVGRLMPYFQGMPLKDITEDEVEEWRRKAKKEIPSPDGYDKASFMLKRLMRAAVCEGLKNDNPCKYSTPNSKPKKEDVRPLSKHEVKTVAEAFPEYTRLAVWLSVLVGGLRIGEICGLQLQDIDFDHALLYVRHSVDRGTDDCGPYELCPTKTGSSRRVLPIPIPLIPMIKEHIRKQCPKETPETMLFHAAKGGILPPPTLQAQFRVARKRLGRDDISFHTLRATHATLFMVEGGTLKETMDELGHRDIKIAVGYYQRVIPEHQREVTERLAAKYLPMDDNAEMMESAIGELDKRIKELEGRKEELETRLDDLASRAAMYI</sequence>
<dbReference type="InterPro" id="IPR010998">
    <property type="entry name" value="Integrase_recombinase_N"/>
</dbReference>
<evidence type="ECO:0000259" key="6">
    <source>
        <dbReference type="PROSITE" id="PS51898"/>
    </source>
</evidence>
<dbReference type="PANTHER" id="PTHR30349:SF64">
    <property type="entry name" value="PROPHAGE INTEGRASE INTD-RELATED"/>
    <property type="match status" value="1"/>
</dbReference>
<accession>A0A2R4G3G4</accession>
<evidence type="ECO:0000313" key="8">
    <source>
        <dbReference type="Proteomes" id="UP000241454"/>
    </source>
</evidence>
<dbReference type="Gene3D" id="1.10.443.10">
    <property type="entry name" value="Intergrase catalytic core"/>
    <property type="match status" value="1"/>
</dbReference>
<dbReference type="GO" id="GO:0006310">
    <property type="term" value="P:DNA recombination"/>
    <property type="evidence" value="ECO:0007669"/>
    <property type="project" value="UniProtKB-KW"/>
</dbReference>
<dbReference type="InterPro" id="IPR002104">
    <property type="entry name" value="Integrase_catalytic"/>
</dbReference>
<dbReference type="Proteomes" id="UP000241454">
    <property type="component" value="Chromosome"/>
</dbReference>
<evidence type="ECO:0000313" key="7">
    <source>
        <dbReference type="EMBL" id="AVT45377.1"/>
    </source>
</evidence>
<dbReference type="Gene3D" id="1.10.150.130">
    <property type="match status" value="1"/>
</dbReference>
<dbReference type="InterPro" id="IPR011010">
    <property type="entry name" value="DNA_brk_join_enz"/>
</dbReference>
<dbReference type="PANTHER" id="PTHR30349">
    <property type="entry name" value="PHAGE INTEGRASE-RELATED"/>
    <property type="match status" value="1"/>
</dbReference>
<keyword evidence="2" id="KW-0229">DNA integration</keyword>
<name>A0A2R4G3G4_BIFAD</name>
<dbReference type="InterPro" id="IPR013762">
    <property type="entry name" value="Integrase-like_cat_sf"/>
</dbReference>
<dbReference type="Pfam" id="PF14659">
    <property type="entry name" value="Phage_int_SAM_3"/>
    <property type="match status" value="1"/>
</dbReference>
<reference evidence="7 8" key="1">
    <citation type="submission" date="2018-03" db="EMBL/GenBank/DDBJ databases">
        <authorList>
            <person name="Keele B.F."/>
        </authorList>
    </citation>
    <scope>NUCLEOTIDE SEQUENCE [LARGE SCALE GENOMIC DNA]</scope>
    <source>
        <strain evidence="7 8">1-11</strain>
    </source>
</reference>
<keyword evidence="5" id="KW-0175">Coiled coil</keyword>
<comment type="similarity">
    <text evidence="1">Belongs to the 'phage' integrase family.</text>
</comment>
<keyword evidence="4" id="KW-0233">DNA recombination</keyword>
<dbReference type="InterPro" id="IPR004107">
    <property type="entry name" value="Integrase_SAM-like_N"/>
</dbReference>
<dbReference type="EMBL" id="CP028341">
    <property type="protein sequence ID" value="AVT45377.1"/>
    <property type="molecule type" value="Genomic_DNA"/>
</dbReference>
<protein>
    <submittedName>
        <fullName evidence="7">Site-specific integrase</fullName>
    </submittedName>
</protein>
<feature type="coiled-coil region" evidence="5">
    <location>
        <begin position="429"/>
        <end position="463"/>
    </location>
</feature>
<dbReference type="GO" id="GO:0015074">
    <property type="term" value="P:DNA integration"/>
    <property type="evidence" value="ECO:0007669"/>
    <property type="project" value="UniProtKB-KW"/>
</dbReference>
<dbReference type="PROSITE" id="PS51898">
    <property type="entry name" value="TYR_RECOMBINASE"/>
    <property type="match status" value="1"/>
</dbReference>
<evidence type="ECO:0000256" key="1">
    <source>
        <dbReference type="ARBA" id="ARBA00008857"/>
    </source>
</evidence>
<dbReference type="AlphaFoldDB" id="A0A2R4G3G4"/>
<evidence type="ECO:0000256" key="3">
    <source>
        <dbReference type="ARBA" id="ARBA00023125"/>
    </source>
</evidence>
<evidence type="ECO:0000256" key="4">
    <source>
        <dbReference type="ARBA" id="ARBA00023172"/>
    </source>
</evidence>
<dbReference type="InterPro" id="IPR050090">
    <property type="entry name" value="Tyrosine_recombinase_XerCD"/>
</dbReference>
<dbReference type="SUPFAM" id="SSF56349">
    <property type="entry name" value="DNA breaking-rejoining enzymes"/>
    <property type="match status" value="1"/>
</dbReference>
<keyword evidence="3" id="KW-0238">DNA-binding</keyword>
<dbReference type="Pfam" id="PF00589">
    <property type="entry name" value="Phage_integrase"/>
    <property type="match status" value="1"/>
</dbReference>
<evidence type="ECO:0000256" key="5">
    <source>
        <dbReference type="SAM" id="Coils"/>
    </source>
</evidence>
<proteinExistence type="inferred from homology"/>